<evidence type="ECO:0000259" key="1">
    <source>
        <dbReference type="Pfam" id="PF11726"/>
    </source>
</evidence>
<comment type="caution">
    <text evidence="2">The sequence shown here is derived from an EMBL/GenBank/DDBJ whole genome shotgun (WGS) entry which is preliminary data.</text>
</comment>
<name>A0AAW8E8M3_9BURK</name>
<dbReference type="Proteomes" id="UP001244295">
    <property type="component" value="Unassembled WGS sequence"/>
</dbReference>
<feature type="domain" description="YagK/YfjJ C-terminal" evidence="1">
    <location>
        <begin position="228"/>
        <end position="322"/>
    </location>
</feature>
<reference evidence="2" key="1">
    <citation type="submission" date="2023-07" db="EMBL/GenBank/DDBJ databases">
        <title>Sorghum-associated microbial communities from plants grown in Nebraska, USA.</title>
        <authorList>
            <person name="Schachtman D."/>
        </authorList>
    </citation>
    <scope>NUCLEOTIDE SEQUENCE</scope>
    <source>
        <strain evidence="2">DS2795</strain>
    </source>
</reference>
<proteinExistence type="predicted"/>
<dbReference type="AlphaFoldDB" id="A0AAW8E8M3"/>
<accession>A0AAW8E8M3</accession>
<organism evidence="2 3">
    <name type="scientific">Variovorax boronicumulans</name>
    <dbReference type="NCBI Taxonomy" id="436515"/>
    <lineage>
        <taxon>Bacteria</taxon>
        <taxon>Pseudomonadati</taxon>
        <taxon>Pseudomonadota</taxon>
        <taxon>Betaproteobacteria</taxon>
        <taxon>Burkholderiales</taxon>
        <taxon>Comamonadaceae</taxon>
        <taxon>Variovorax</taxon>
    </lineage>
</organism>
<evidence type="ECO:0000313" key="3">
    <source>
        <dbReference type="Proteomes" id="UP001244295"/>
    </source>
</evidence>
<gene>
    <name evidence="2" type="ORF">J2W25_006743</name>
</gene>
<dbReference type="EMBL" id="JAUSRR010000019">
    <property type="protein sequence ID" value="MDP9927689.1"/>
    <property type="molecule type" value="Genomic_DNA"/>
</dbReference>
<dbReference type="RefSeq" id="WP_307638674.1">
    <property type="nucleotide sequence ID" value="NZ_JAUSRR010000019.1"/>
</dbReference>
<protein>
    <recommendedName>
        <fullName evidence="1">YagK/YfjJ C-terminal domain-containing protein</fullName>
    </recommendedName>
</protein>
<dbReference type="Pfam" id="PF11726">
    <property type="entry name" value="YagK_YfjJ_C"/>
    <property type="match status" value="1"/>
</dbReference>
<sequence>MLSIEPLSFPPVGINSAWSYELDPDLPVQIQGTDPESPVLDADKHIDVNGFVRDLSASDIFREMTLDVDFGEEECIPEEPFAYSDIEKFVEHIESYARPPLPWKANHKPINGRPPLSHFGNKYSGLLPQLLDIALTARLDKFYQRSLRCKIVQEAIEDLGVQYVNFKRPTSRFSSRFLNWEIENELIKLIWQKTQSASYKERLRFSRMRAEKNYASGEKFIDDAFSIYAKLLVVRLDLGFKKDIRGNLSLEDVRGYFKKFLNLKRRKGSKDVFEHSIGYIRKLEHKSRKGHHYHLMMFFNGQHVKDDYDYASELGKFWVETVTEGKGVFHNCNANKFGYRRCGTGLIGHMETTKRAVLTKLAMGYLAKSDELCKPAADKIRRFQRSLVKPRKSAASHPRNAKILPI</sequence>
<dbReference type="InterPro" id="IPR057271">
    <property type="entry name" value="YagK_YfjJ_C"/>
</dbReference>
<evidence type="ECO:0000313" key="2">
    <source>
        <dbReference type="EMBL" id="MDP9927689.1"/>
    </source>
</evidence>